<dbReference type="HOGENOM" id="CLU_056837_0_0_1"/>
<evidence type="ECO:0000256" key="1">
    <source>
        <dbReference type="SAM" id="MobiDB-lite"/>
    </source>
</evidence>
<dbReference type="KEGG" id="atr:18432759"/>
<dbReference type="AlphaFoldDB" id="W1P3Z0"/>
<dbReference type="PANTHER" id="PTHR33929">
    <property type="entry name" value="MEMBRANE-ASSOCIATED KINASE REGULATOR 2-RELATED"/>
    <property type="match status" value="1"/>
</dbReference>
<proteinExistence type="predicted"/>
<feature type="compositionally biased region" description="Acidic residues" evidence="1">
    <location>
        <begin position="61"/>
        <end position="79"/>
    </location>
</feature>
<dbReference type="GO" id="GO:0016020">
    <property type="term" value="C:membrane"/>
    <property type="evidence" value="ECO:0000318"/>
    <property type="project" value="GO_Central"/>
</dbReference>
<organism evidence="2 3">
    <name type="scientific">Amborella trichopoda</name>
    <dbReference type="NCBI Taxonomy" id="13333"/>
    <lineage>
        <taxon>Eukaryota</taxon>
        <taxon>Viridiplantae</taxon>
        <taxon>Streptophyta</taxon>
        <taxon>Embryophyta</taxon>
        <taxon>Tracheophyta</taxon>
        <taxon>Spermatophyta</taxon>
        <taxon>Magnoliopsida</taxon>
        <taxon>Amborellales</taxon>
        <taxon>Amborellaceae</taxon>
        <taxon>Amborella</taxon>
    </lineage>
</organism>
<keyword evidence="3" id="KW-1185">Reference proteome</keyword>
<dbReference type="Gramene" id="ERN04597">
    <property type="protein sequence ID" value="ERN04597"/>
    <property type="gene ID" value="AMTR_s00075p00125620"/>
</dbReference>
<protein>
    <recommendedName>
        <fullName evidence="4">Membrane-associated kinase regulator 2</fullName>
    </recommendedName>
</protein>
<dbReference type="OrthoDB" id="689803at2759"/>
<dbReference type="EMBL" id="KI394195">
    <property type="protein sequence ID" value="ERN04597.1"/>
    <property type="molecule type" value="Genomic_DNA"/>
</dbReference>
<feature type="region of interest" description="Disordered" evidence="1">
    <location>
        <begin position="28"/>
        <end position="86"/>
    </location>
</feature>
<gene>
    <name evidence="2" type="ORF">AMTR_s00075p00125620</name>
</gene>
<reference evidence="3" key="1">
    <citation type="journal article" date="2013" name="Science">
        <title>The Amborella genome and the evolution of flowering plants.</title>
        <authorList>
            <consortium name="Amborella Genome Project"/>
        </authorList>
    </citation>
    <scope>NUCLEOTIDE SEQUENCE [LARGE SCALE GENOMIC DNA]</scope>
</reference>
<dbReference type="OMA" id="PVPAECN"/>
<dbReference type="InterPro" id="IPR039619">
    <property type="entry name" value="MAKR2/5"/>
</dbReference>
<dbReference type="Proteomes" id="UP000017836">
    <property type="component" value="Unassembled WGS sequence"/>
</dbReference>
<evidence type="ECO:0008006" key="4">
    <source>
        <dbReference type="Google" id="ProtNLM"/>
    </source>
</evidence>
<accession>W1P3Z0</accession>
<feature type="region of interest" description="Disordered" evidence="1">
    <location>
        <begin position="200"/>
        <end position="229"/>
    </location>
</feature>
<dbReference type="eggNOG" id="ENOG502QRKI">
    <property type="taxonomic scope" value="Eukaryota"/>
</dbReference>
<dbReference type="GO" id="GO:0005886">
    <property type="term" value="C:plasma membrane"/>
    <property type="evidence" value="ECO:0007669"/>
    <property type="project" value="InterPro"/>
</dbReference>
<sequence length="394" mass="42141">MEAFSMLRYWKGGGGAAASASASITTISCMPQTAPPSQSLQTEESSTDEDEGPFFDLELALPDEDDSEQEEEQEDEGSDNEIKEFGFTLGDCGSSGQLDSGLSPAGEAAEDLFIKGHLLHLGSENNNQRPLQFPVSLLKSATKFRVFMLGFKKPTAKQSEQADSSSSSSQKQLSKLFTVKFKVEEVPLVSLFTRDSSRGSSKQAAVPAAAEANGSSLEEEGSGGLSDKEAKRAKDVVQKYLKMIKPFYVRVSKRYGEKLGFSGQLSPGKAASVVGEEEMEVNSCGEREAAAPPPPPPLVVSGQNAKTSGFPGGFRIVYKHLGKSRSANSAVGQTVHSQRRDDSLLQQQDGIQGAIAHCKRSFKSSKEAGESDCCDSVLDDLSLCMPSQKQHGVC</sequence>
<evidence type="ECO:0000313" key="3">
    <source>
        <dbReference type="Proteomes" id="UP000017836"/>
    </source>
</evidence>
<name>W1P3Z0_AMBTC</name>
<evidence type="ECO:0000313" key="2">
    <source>
        <dbReference type="EMBL" id="ERN04597.1"/>
    </source>
</evidence>
<feature type="compositionally biased region" description="Polar residues" evidence="1">
    <location>
        <begin position="29"/>
        <end position="44"/>
    </location>
</feature>
<dbReference type="PANTHER" id="PTHR33929:SF1">
    <property type="entry name" value="MEMBRANE-ASSOCIATED KINASE REGULATOR 2-RELATED"/>
    <property type="match status" value="1"/>
</dbReference>